<dbReference type="Gene3D" id="3.30.559.10">
    <property type="entry name" value="Chloramphenicol acetyltransferase-like domain"/>
    <property type="match status" value="3"/>
</dbReference>
<feature type="domain" description="Carrier" evidence="5">
    <location>
        <begin position="2115"/>
        <end position="2190"/>
    </location>
</feature>
<dbReference type="SUPFAM" id="SSF56801">
    <property type="entry name" value="Acetyl-CoA synthetase-like"/>
    <property type="match status" value="3"/>
</dbReference>
<dbReference type="InterPro" id="IPR045851">
    <property type="entry name" value="AMP-bd_C_sf"/>
</dbReference>
<evidence type="ECO:0000256" key="3">
    <source>
        <dbReference type="ARBA" id="ARBA00022450"/>
    </source>
</evidence>
<dbReference type="GO" id="GO:0044550">
    <property type="term" value="P:secondary metabolite biosynthetic process"/>
    <property type="evidence" value="ECO:0007669"/>
    <property type="project" value="UniProtKB-ARBA"/>
</dbReference>
<dbReference type="SUPFAM" id="SSF47336">
    <property type="entry name" value="ACP-like"/>
    <property type="match status" value="3"/>
</dbReference>
<dbReference type="KEGG" id="ccau:EG346_15010"/>
<comment type="cofactor">
    <cofactor evidence="1">
        <name>pantetheine 4'-phosphate</name>
        <dbReference type="ChEBI" id="CHEBI:47942"/>
    </cofactor>
</comment>
<organism evidence="6 7">
    <name type="scientific">Chryseobacterium carnipullorum</name>
    <dbReference type="NCBI Taxonomy" id="1124835"/>
    <lineage>
        <taxon>Bacteria</taxon>
        <taxon>Pseudomonadati</taxon>
        <taxon>Bacteroidota</taxon>
        <taxon>Flavobacteriia</taxon>
        <taxon>Flavobacteriales</taxon>
        <taxon>Weeksellaceae</taxon>
        <taxon>Chryseobacterium group</taxon>
        <taxon>Chryseobacterium</taxon>
    </lineage>
</organism>
<dbReference type="Gene3D" id="3.40.50.980">
    <property type="match status" value="6"/>
</dbReference>
<dbReference type="InterPro" id="IPR020845">
    <property type="entry name" value="AMP-binding_CS"/>
</dbReference>
<dbReference type="GO" id="GO:0043041">
    <property type="term" value="P:amino acid activation for nonribosomal peptide biosynthetic process"/>
    <property type="evidence" value="ECO:0007669"/>
    <property type="project" value="TreeGrafter"/>
</dbReference>
<protein>
    <submittedName>
        <fullName evidence="6">Amino acid adenylation domain-containing protein</fullName>
    </submittedName>
</protein>
<evidence type="ECO:0000313" key="6">
    <source>
        <dbReference type="EMBL" id="AZA49408.1"/>
    </source>
</evidence>
<dbReference type="FunFam" id="3.30.300.30:FF:000010">
    <property type="entry name" value="Enterobactin synthetase component F"/>
    <property type="match status" value="3"/>
</dbReference>
<dbReference type="FunFam" id="3.40.50.980:FF:000001">
    <property type="entry name" value="Non-ribosomal peptide synthetase"/>
    <property type="match status" value="3"/>
</dbReference>
<dbReference type="InterPro" id="IPR036736">
    <property type="entry name" value="ACP-like_sf"/>
</dbReference>
<dbReference type="PANTHER" id="PTHR45527">
    <property type="entry name" value="NONRIBOSOMAL PEPTIDE SYNTHETASE"/>
    <property type="match status" value="1"/>
</dbReference>
<dbReference type="GO" id="GO:0031177">
    <property type="term" value="F:phosphopantetheine binding"/>
    <property type="evidence" value="ECO:0007669"/>
    <property type="project" value="InterPro"/>
</dbReference>
<evidence type="ECO:0000259" key="5">
    <source>
        <dbReference type="PROSITE" id="PS50075"/>
    </source>
</evidence>
<dbReference type="InterPro" id="IPR001242">
    <property type="entry name" value="Condensation_dom"/>
</dbReference>
<dbReference type="CDD" id="cd19544">
    <property type="entry name" value="E-C_NRPS"/>
    <property type="match status" value="1"/>
</dbReference>
<evidence type="ECO:0000256" key="4">
    <source>
        <dbReference type="ARBA" id="ARBA00022553"/>
    </source>
</evidence>
<dbReference type="Proteomes" id="UP000273270">
    <property type="component" value="Chromosome"/>
</dbReference>
<dbReference type="InterPro" id="IPR000873">
    <property type="entry name" value="AMP-dep_synth/lig_dom"/>
</dbReference>
<sequence length="3518" mass="396251">MEVFEILEKAKTLGISVKLKEGSLVIKSEKKNIDADFLGVLKNNKASIVDYLNIYKKRNRSSFITSYEEIKVYDRNLYEHIPLSFGQERLWFLDGLYGSVEYHIPFALKLSGDLDKKALFLSLKEIVSRHEVLRTIIYSEEGVGYQKVLPPDDWELSFKDVTTDSFVLTEELKSFLSMPFDLGSDYMFRSCLYDLGGNEYVLAGVFHHIASDGWSQNILIGEFIQLYRSYVSGKEFNLQPLSLQYADYALWQREHIEGAVIDKQLSYWEQQLQEVSVLELTKDYARPAVRSVSGATLSFALDSALSAEVNSLSREEGVTVFITLLTAFKVLLSRYSGQEDICVGTSVANRNQKELENMIGFFVNTLPLRTQVKEDSSFRELLQAVKQTTLDAYVHQHVPFEKIVNRVVKTRDTRVNPLFQVMFLLQNVLDSENTEIKKIEGLKLSGYGERQLHTSQFDLTLTVSETAQGFNVGINYCTDLFKAETIQRMFADYQELLQSIVSSPSSQTGNLSMLTGEEKHRLLKVFNDTAADYPKNKTVVDLFQAQVAKTPEAIAVVCDRESLTYKELDEKSNQLAYYLRTECEVVSEDIIGILLDRSTWSIISILGILKSGACYLPIDKAYPSARKKFIVEDARVKLLIIESENLSDVSDYEVPVFAIDTQFDHLANGTANAEYSPSPDDLTYIIYTSGSTGQPKGVMVEHKNLLNYVLYSIDRYRTGNDRYSFPLFSSLSFDLTQTSIYLTLLTGGALYIYKDNNVSDVFADVVSNELINSIKLTPAHLSFFKELDNSKIQSYIIGGEQLTHSDLKNLGVLHPSARVFNEYGPTEATIGCVVSDVTNYESIENITIGHPISNTQIYIVNTHGNLVTVGAVGELCIGGAQVTRGYLNRKELTAERFVPNPFKEGDRLYKTGDLAKWLPDGNIEFLGRKDDQVKINGYRIELGEIENVLSGVPGVIQSCVLAKEDEHDDKRLIGYVVLDGDLDKEALQSQLQESLPEYMVPRLWVRLDEMPLTVNGKIDRKALSDIDSSALSAKAYVSPRTAIEEKLAEIWQELLGVEKVGIYDNFFELGGQSLLSIRLIARIRKLGYTVNIGDFYTDPTIAQLSTKLTSTEEGYKVPENGIVKDCEYITPSMVTLVDLSQNELDTIMDHVPGGAANIQDIYPLSPLQEGIYFHHLMSDRNNGDPYVLPILLSFPSSDNRSGFFDALRFVINRHDVLRTCVLSDELSKTVQVVLREVKLNVEELTIDTTQEILPQVEQAVEHKNLWIDLSKAPILQTKIADDVANDSYYAVIYYHHLMTDRIGRVKMIEEIELYLSGRADLLPTPALYRDFIGHTLNKEKLEESKKYFGELFGKIESPTYPFNLSSIKMDGSTNVVSSRTILSSELCDGIRKISKDLQMSPAVVFHAAFGLVVGRCSGAAYALFGSVLMGRLQGSKSSESSMGLFLNTLPVLLDLKGDIPSYIAQTNSRLQSLLDHEHTPLSNVHNWSGIPNDIPMFSALFNYRHQTKDKSAYSLDTPFDTGIKSLLATERTNYPINLAVEDYGNGFGLTFDISSVGIDPSAMVFYMEEALNELLNHMDKPSQITVEELSILTKQETHQLLEVFNNTAVDYPQDRTLVDLFEEQAKNTPESVAVVYEGESLTYRELDERSNQLAHYLMDKGVSVEDLVGISMERSLEVIISILGILKSGAAYVPIDPDYPQSRINYMIEDSKVRVLLSAHNCANLFTNTDHLHIISLDNEWDNITGKYAVEKPERIASPNNLAYVIYTSGSTGRPKGVMVENKNISNFLYCQKDFYQVTAEDQFLLFFSFSFDPSVEQIFVPLLNGATLHIVPKVKLLNVEEVVQLLVEKKITHLHAVPSFLRELPYVEGNYLKRIISGGDVFDREIYKKWGNKGIRIINEFGPTETTITSSEHELDEDTMPSDIGRPVANTQMYILSEEGRLLPVGATGELFISGSGVARGYLNNEELTNDRFISNPFKDGERMYKTGDLARWLPDGNIEFLGRKDNQVKIRGYRIELGEIENILSGLPGVTQSCVLAKQDSDGNSRLVAYVARENGLDKELLQSQLEERLPEYMVPRLWVELDEMPLTSNGKLDRKALPDIDSSALSTKAYVAPRTEIEEQLAAIWHELLKIEKVGIHDNFFELGGHSLLATRLVSMIRKEMDVEVTIRDVFAYTTIGTLGAYLLQQEKGILLPEIIKVEERPARIPLSFSQERLWFLDRLQGSVEYHIPFALRLSGDLDKNALFLSLKEIVTRHEVLRTIIYSEEGVGYQEVLSPDEWELSFKKIAHGASALTEELKAFLSAPFDLDSDYMFRSCLYDLGNNEYVLAGVFHHIASDGWSQGILIGEFVELYRSYVSGSQLALPTLPLQYIDYALWQRKNLEGAIIEDQLSYWQDQLEGVGTLQLPTDYRRPALQSVSGATLSFALDRSLSTGINSLSREEGVTSFMTLLAAFKVVLNKYSGQEDICVGTSVANRTRKELEGMIGFFVNTLALRTQIKGDASFLELLKEVRKTTLDGYDHQQVPFEKVVERVTRTRDMSITPLFQVMFVLQNTPDAVQIEMDGLTLSNYESQGQVTAKFDITITIEESEAGFSVNMNYCTDLFKEETIQRMFFHYQEILQSIVASPATQVGNLSMLTGQERHQLLEVFNDTAVDYPKDKTVVDLFEAQAVKTPDAIAVVYEGEGLTYRELDERSNQLAHDLINKGVSAENLVGICMNRSLDMIIGILGILKSGGAYVPIDPDYPQSRKEYMLEDSGVKILLSDSDSDQYKDNLDVILLNSEWDRFDKVSKAKIERVASPSNLAYIIYTSGSTGKPKGVAVTHFNLSNFLSGMVDRLEMKDLQVFLSVTTYTFDIFYLELFTPLLLGAKVVILDKLSIRDGNKLQGAIEAYQPDFMQATPSTWQMLIDNGWENKEDVCILTGGEAINESLKNNLTDISTTVWNLYGPTEATIWVTAQKLRSSQRVTIGNGINNIHLYVLDKNDHILPVGVAGELYIGGSGVARGYWNNEELTHERFIANPFKEGDRLYKTGDLAKWLPDGNIEFLGRKDDQVKIRGYRIELGEIENTLSRLQGVTQSCVLAKQDNEGNSRLVAYVVMETELDKEVLQLQLGEILPEYMIPRLWVKLDEMPLTSNGKLDRKALPDIDSSALSAKDYVAPRTETEKRLVEIWQELLKIEKVGIHDNFFELGGHSLLAFKIVTHINTIFDTDMRIALLFEFPTISQLAANMNAKSLFDNDILIPLQKSGNKKALFLAPDGSGTCHVYGGLTESLGSNQPVYGFHSPGLDGESKLAESLEEMVTRFVDEMQKVDPHGPYRLGGYSFGAIIAYQMALQLKEKGFEVDELIFFDGKPESEINGNIEEEDKAFKNLLETLVEFFKDGDGIGFDFDFDSESFNSNDLFIEGSVDEQINHICEKLRPKNEKEFKGRLKVRFNNYQFSRSYQCINKEKLNTDISLFKAIHKTEEINGEPVIVDNIGFNYNWNQYTHQQVTVYPIPANHHNILTNKNNIKQITELLKG</sequence>
<dbReference type="Pfam" id="PF00501">
    <property type="entry name" value="AMP-binding"/>
    <property type="match status" value="3"/>
</dbReference>
<dbReference type="Gene3D" id="1.10.1200.10">
    <property type="entry name" value="ACP-like"/>
    <property type="match status" value="2"/>
</dbReference>
<dbReference type="InterPro" id="IPR023213">
    <property type="entry name" value="CAT-like_dom_sf"/>
</dbReference>
<name>A0A3G6M5F6_CHRCU</name>
<keyword evidence="3" id="KW-0596">Phosphopantetheine</keyword>
<dbReference type="InterPro" id="IPR006162">
    <property type="entry name" value="Ppantetheine_attach_site"/>
</dbReference>
<feature type="domain" description="Carrier" evidence="5">
    <location>
        <begin position="1038"/>
        <end position="1112"/>
    </location>
</feature>
<dbReference type="InterPro" id="IPR009081">
    <property type="entry name" value="PP-bd_ACP"/>
</dbReference>
<dbReference type="EMBL" id="CP033920">
    <property type="protein sequence ID" value="AZA49408.1"/>
    <property type="molecule type" value="Genomic_DNA"/>
</dbReference>
<evidence type="ECO:0000256" key="2">
    <source>
        <dbReference type="ARBA" id="ARBA00006432"/>
    </source>
</evidence>
<evidence type="ECO:0000313" key="7">
    <source>
        <dbReference type="Proteomes" id="UP000273270"/>
    </source>
</evidence>
<dbReference type="Gene3D" id="3.30.559.30">
    <property type="entry name" value="Nonribosomal peptide synthetase, condensation domain"/>
    <property type="match status" value="3"/>
</dbReference>
<dbReference type="InterPro" id="IPR001031">
    <property type="entry name" value="Thioesterase"/>
</dbReference>
<dbReference type="InterPro" id="IPR020806">
    <property type="entry name" value="PKS_PP-bd"/>
</dbReference>
<dbReference type="InterPro" id="IPR025110">
    <property type="entry name" value="AMP-bd_C"/>
</dbReference>
<reference evidence="7" key="1">
    <citation type="submission" date="2018-11" db="EMBL/GenBank/DDBJ databases">
        <title>Proposal to divide the Flavobacteriaceae and reorganize its genera based on Amino Acid Identity values calculated from whole genome sequences.</title>
        <authorList>
            <person name="Nicholson A.C."/>
            <person name="Gulvik C.A."/>
            <person name="Whitney A.M."/>
            <person name="Humrighouse B.W."/>
            <person name="Bell M."/>
            <person name="Holmes B."/>
            <person name="Steigerwalt A.G."/>
            <person name="Villarma A."/>
            <person name="Sheth M."/>
            <person name="Batra D."/>
            <person name="Pryor J."/>
            <person name="Bernardet J.-F."/>
            <person name="Hugo C."/>
            <person name="Kampfer P."/>
            <person name="Newman J."/>
            <person name="McQuiston J.R."/>
        </authorList>
    </citation>
    <scope>NUCLEOTIDE SEQUENCE [LARGE SCALE GENOMIC DNA]</scope>
    <source>
        <strain evidence="7">G0188</strain>
    </source>
</reference>
<dbReference type="Gene3D" id="3.30.300.30">
    <property type="match status" value="3"/>
</dbReference>
<dbReference type="GO" id="GO:0005737">
    <property type="term" value="C:cytoplasm"/>
    <property type="evidence" value="ECO:0007669"/>
    <property type="project" value="TreeGrafter"/>
</dbReference>
<dbReference type="SMART" id="SM00823">
    <property type="entry name" value="PKS_PP"/>
    <property type="match status" value="3"/>
</dbReference>
<dbReference type="InterPro" id="IPR010071">
    <property type="entry name" value="AA_adenyl_dom"/>
</dbReference>
<dbReference type="PANTHER" id="PTHR45527:SF1">
    <property type="entry name" value="FATTY ACID SYNTHASE"/>
    <property type="match status" value="1"/>
</dbReference>
<dbReference type="FunFam" id="3.40.50.12780:FF:000012">
    <property type="entry name" value="Non-ribosomal peptide synthetase"/>
    <property type="match status" value="3"/>
</dbReference>
<dbReference type="SUPFAM" id="SSF53474">
    <property type="entry name" value="alpha/beta-Hydrolases"/>
    <property type="match status" value="1"/>
</dbReference>
<dbReference type="NCBIfam" id="NF003417">
    <property type="entry name" value="PRK04813.1"/>
    <property type="match status" value="3"/>
</dbReference>
<dbReference type="PROSITE" id="PS00012">
    <property type="entry name" value="PHOSPHOPANTETHEINE"/>
    <property type="match status" value="1"/>
</dbReference>
<gene>
    <name evidence="6" type="ORF">EG346_15010</name>
</gene>
<dbReference type="InterPro" id="IPR029058">
    <property type="entry name" value="AB_hydrolase_fold"/>
</dbReference>
<dbReference type="OrthoDB" id="5298966at2"/>
<dbReference type="Gene3D" id="3.40.50.1820">
    <property type="entry name" value="alpha/beta hydrolase"/>
    <property type="match status" value="2"/>
</dbReference>
<dbReference type="Pfam" id="PF00975">
    <property type="entry name" value="Thioesterase"/>
    <property type="match status" value="1"/>
</dbReference>
<dbReference type="Gene3D" id="2.30.38.10">
    <property type="entry name" value="Luciferase, Domain 3"/>
    <property type="match status" value="3"/>
</dbReference>
<keyword evidence="7" id="KW-1185">Reference proteome</keyword>
<dbReference type="Pfam" id="PF00668">
    <property type="entry name" value="Condensation"/>
    <property type="match status" value="3"/>
</dbReference>
<keyword evidence="4" id="KW-0597">Phosphoprotein</keyword>
<dbReference type="GO" id="GO:0003824">
    <property type="term" value="F:catalytic activity"/>
    <property type="evidence" value="ECO:0007669"/>
    <property type="project" value="InterPro"/>
</dbReference>
<dbReference type="Pfam" id="PF13193">
    <property type="entry name" value="AMP-binding_C"/>
    <property type="match status" value="3"/>
</dbReference>
<evidence type="ECO:0000256" key="1">
    <source>
        <dbReference type="ARBA" id="ARBA00001957"/>
    </source>
</evidence>
<dbReference type="SUPFAM" id="SSF52777">
    <property type="entry name" value="CoA-dependent acyltransferases"/>
    <property type="match status" value="6"/>
</dbReference>
<dbReference type="RefSeq" id="WP_123879622.1">
    <property type="nucleotide sequence ID" value="NZ_CP033920.1"/>
</dbReference>
<dbReference type="Pfam" id="PF00550">
    <property type="entry name" value="PP-binding"/>
    <property type="match status" value="3"/>
</dbReference>
<proteinExistence type="inferred from homology"/>
<dbReference type="NCBIfam" id="TIGR01733">
    <property type="entry name" value="AA-adenyl-dom"/>
    <property type="match status" value="3"/>
</dbReference>
<dbReference type="FunFam" id="2.30.38.10:FF:000001">
    <property type="entry name" value="Non-ribosomal peptide synthetase PvdI"/>
    <property type="match status" value="3"/>
</dbReference>
<comment type="similarity">
    <text evidence="2">Belongs to the ATP-dependent AMP-binding enzyme family.</text>
</comment>
<dbReference type="CDD" id="cd05930">
    <property type="entry name" value="A_NRPS"/>
    <property type="match status" value="3"/>
</dbReference>
<dbReference type="PROSITE" id="PS00455">
    <property type="entry name" value="AMP_BINDING"/>
    <property type="match status" value="3"/>
</dbReference>
<dbReference type="FunFam" id="1.10.1200.10:FF:000005">
    <property type="entry name" value="Nonribosomal peptide synthetase 1"/>
    <property type="match status" value="3"/>
</dbReference>
<dbReference type="CDD" id="cd19531">
    <property type="entry name" value="LCL_NRPS-like"/>
    <property type="match status" value="2"/>
</dbReference>
<feature type="domain" description="Carrier" evidence="5">
    <location>
        <begin position="3158"/>
        <end position="3233"/>
    </location>
</feature>
<accession>A0A3G6M5F6</accession>
<dbReference type="PROSITE" id="PS50075">
    <property type="entry name" value="CARRIER"/>
    <property type="match status" value="3"/>
</dbReference>